<reference evidence="2" key="1">
    <citation type="submission" date="2017-04" db="EMBL/GenBank/DDBJ databases">
        <title>Function of individual gut microbiota members based on whole genome sequencing of pure cultures obtained from chicken caecum.</title>
        <authorList>
            <person name="Medvecky M."/>
            <person name="Cejkova D."/>
            <person name="Polansky O."/>
            <person name="Karasova D."/>
            <person name="Kubasova T."/>
            <person name="Cizek A."/>
            <person name="Rychlik I."/>
        </authorList>
    </citation>
    <scope>NUCLEOTIDE SEQUENCE [LARGE SCALE GENOMIC DNA]</scope>
    <source>
        <strain evidence="2">An5</strain>
    </source>
</reference>
<sequence>MPNEASTGSDAGADAARLAAYEAFAAGTRAELADVTARMDELKAAGKVKSATYRQLFATRATLKDIDRRLRERGL</sequence>
<keyword evidence="2" id="KW-1185">Reference proteome</keyword>
<protein>
    <submittedName>
        <fullName evidence="1">Uncharacterized protein</fullName>
    </submittedName>
</protein>
<organism evidence="1 2">
    <name type="scientific">[Collinsella] massiliensis</name>
    <dbReference type="NCBI Taxonomy" id="1232426"/>
    <lineage>
        <taxon>Bacteria</taxon>
        <taxon>Bacillati</taxon>
        <taxon>Actinomycetota</taxon>
        <taxon>Coriobacteriia</taxon>
        <taxon>Coriobacteriales</taxon>
        <taxon>Coriobacteriaceae</taxon>
        <taxon>Enorma</taxon>
    </lineage>
</organism>
<evidence type="ECO:0000313" key="2">
    <source>
        <dbReference type="Proteomes" id="UP000195781"/>
    </source>
</evidence>
<dbReference type="EMBL" id="NFIE01000015">
    <property type="protein sequence ID" value="OUN87923.1"/>
    <property type="molecule type" value="Genomic_DNA"/>
</dbReference>
<dbReference type="RefSeq" id="WP_019239953.1">
    <property type="nucleotide sequence ID" value="NZ_CABKRW010000035.1"/>
</dbReference>
<dbReference type="Proteomes" id="UP000195781">
    <property type="component" value="Unassembled WGS sequence"/>
</dbReference>
<proteinExistence type="predicted"/>
<dbReference type="OrthoDB" id="2061508at2"/>
<evidence type="ECO:0000313" key="1">
    <source>
        <dbReference type="EMBL" id="OUN87923.1"/>
    </source>
</evidence>
<name>A0A1Y3XQX8_9ACTN</name>
<accession>A0A1Y3XQX8</accession>
<comment type="caution">
    <text evidence="1">The sequence shown here is derived from an EMBL/GenBank/DDBJ whole genome shotgun (WGS) entry which is preliminary data.</text>
</comment>
<gene>
    <name evidence="1" type="ORF">B5G02_07075</name>
</gene>
<dbReference type="AlphaFoldDB" id="A0A1Y3XQX8"/>